<dbReference type="EMBL" id="LT934425">
    <property type="protein sequence ID" value="SOH06511.1"/>
    <property type="molecule type" value="Genomic_DNA"/>
</dbReference>
<dbReference type="AlphaFoldDB" id="A0A2C9CLF7"/>
<keyword evidence="4" id="KW-1185">Reference proteome</keyword>
<protein>
    <submittedName>
        <fullName evidence="2">Putative membrane protein</fullName>
    </submittedName>
</protein>
<accession>A0A2C9CLF7</accession>
<evidence type="ECO:0000313" key="5">
    <source>
        <dbReference type="Proteomes" id="UP000501926"/>
    </source>
</evidence>
<dbReference type="EMBL" id="CP049055">
    <property type="protein sequence ID" value="QII11915.1"/>
    <property type="molecule type" value="Genomic_DNA"/>
</dbReference>
<feature type="transmembrane region" description="Helical" evidence="1">
    <location>
        <begin position="130"/>
        <end position="152"/>
    </location>
</feature>
<reference evidence="3" key="2">
    <citation type="submission" date="2017-10" db="EMBL/GenBank/DDBJ databases">
        <authorList>
            <person name="Banno H."/>
            <person name="Chua N.-H."/>
        </authorList>
    </citation>
    <scope>NUCLEOTIDE SEQUENCE [LARGE SCALE GENOMIC DNA]</scope>
    <source>
        <strain evidence="3">Kuenenia_mbr1_ru-nijmegen</strain>
    </source>
</reference>
<keyword evidence="1" id="KW-0812">Transmembrane</keyword>
<evidence type="ECO:0000313" key="3">
    <source>
        <dbReference type="EMBL" id="SOH06511.1"/>
    </source>
</evidence>
<proteinExistence type="predicted"/>
<evidence type="ECO:0000256" key="1">
    <source>
        <dbReference type="SAM" id="Phobius"/>
    </source>
</evidence>
<evidence type="ECO:0000313" key="4">
    <source>
        <dbReference type="Proteomes" id="UP000221734"/>
    </source>
</evidence>
<dbReference type="Proteomes" id="UP000501926">
    <property type="component" value="Chromosome"/>
</dbReference>
<dbReference type="KEGG" id="kst:KSMBR1_4039"/>
<keyword evidence="1" id="KW-1133">Transmembrane helix</keyword>
<feature type="transmembrane region" description="Helical" evidence="1">
    <location>
        <begin position="50"/>
        <end position="71"/>
    </location>
</feature>
<name>A0A2C9CLF7_KUEST</name>
<reference evidence="2 5" key="3">
    <citation type="submission" date="2020-02" db="EMBL/GenBank/DDBJ databases">
        <title>Newly sequenced genome of strain CSTR1 showed variability in Candidatus Kuenenia stuttgartiensis genomes.</title>
        <authorList>
            <person name="Ding C."/>
            <person name="Adrian L."/>
        </authorList>
    </citation>
    <scope>NUCLEOTIDE SEQUENCE [LARGE SCALE GENOMIC DNA]</scope>
    <source>
        <strain evidence="2 5">CSTR1</strain>
    </source>
</reference>
<keyword evidence="1" id="KW-0472">Membrane</keyword>
<evidence type="ECO:0000313" key="2">
    <source>
        <dbReference type="EMBL" id="QII11915.1"/>
    </source>
</evidence>
<organism evidence="3 4">
    <name type="scientific">Kuenenia stuttgartiensis</name>
    <dbReference type="NCBI Taxonomy" id="174633"/>
    <lineage>
        <taxon>Bacteria</taxon>
        <taxon>Pseudomonadati</taxon>
        <taxon>Planctomycetota</taxon>
        <taxon>Candidatus Brocadiia</taxon>
        <taxon>Candidatus Brocadiales</taxon>
        <taxon>Candidatus Brocadiaceae</taxon>
        <taxon>Candidatus Kuenenia</taxon>
    </lineage>
</organism>
<feature type="transmembrane region" description="Helical" evidence="1">
    <location>
        <begin position="92"/>
        <end position="118"/>
    </location>
</feature>
<dbReference type="Proteomes" id="UP000221734">
    <property type="component" value="Chromosome Kuenenia_stuttgartiensis_MBR1"/>
</dbReference>
<gene>
    <name evidence="2" type="ORF">KsCSTR_25360</name>
    <name evidence="3" type="ORF">KSMBR1_4039</name>
</gene>
<sequence>MLCDKYLLLILAFTSGINCTCKFLTQSIAGAKDLSIFRTNISLLNKFLEHFASCFTKKQFAMFLLVVYAMFKNYKRNSLEAMAQAVHIMKNIPKVCIIISIFALLILGFLSYLSYIYSGKYDLWNWSKNIIIPIISALIGGGITLVAIYYSIKLESKAEQEKTFQNSISAIKTELKENKSILDAYCEDTKEVKITSGDNRSIFYIQLSNSLWDSFKYEIVKIDKTKFDAICLAYVNINKVNSQAQFALSNSGTGKADTYYEEIKKHAESAKVSIEDALKNLENV</sequence>
<reference evidence="4" key="1">
    <citation type="submission" date="2017-10" db="EMBL/GenBank/DDBJ databases">
        <authorList>
            <person name="Frank J."/>
        </authorList>
    </citation>
    <scope>NUCLEOTIDE SEQUENCE [LARGE SCALE GENOMIC DNA]</scope>
</reference>